<dbReference type="Pfam" id="PF00271">
    <property type="entry name" value="Helicase_C"/>
    <property type="match status" value="2"/>
</dbReference>
<dbReference type="CDD" id="cd18795">
    <property type="entry name" value="SF2_C_Ski2"/>
    <property type="match status" value="2"/>
</dbReference>
<dbReference type="SUPFAM" id="SSF81296">
    <property type="entry name" value="E set domains"/>
    <property type="match status" value="1"/>
</dbReference>
<keyword evidence="2" id="KW-0547">Nucleotide-binding</keyword>
<dbReference type="Gene3D" id="1.10.10.10">
    <property type="entry name" value="Winged helix-like DNA-binding domain superfamily/Winged helix DNA-binding domain"/>
    <property type="match status" value="2"/>
</dbReference>
<dbReference type="SMART" id="SM00973">
    <property type="entry name" value="Sec63"/>
    <property type="match status" value="2"/>
</dbReference>
<proteinExistence type="inferred from homology"/>
<dbReference type="InterPro" id="IPR027417">
    <property type="entry name" value="P-loop_NTPase"/>
</dbReference>
<evidence type="ECO:0000313" key="11">
    <source>
        <dbReference type="Proteomes" id="UP001430356"/>
    </source>
</evidence>
<dbReference type="PANTHER" id="PTHR47961:SF13">
    <property type="entry name" value="ACTIVATING SIGNAL COINTEGRATOR 1 COMPLEX SUBUNIT 3"/>
    <property type="match status" value="1"/>
</dbReference>
<dbReference type="SUPFAM" id="SSF46785">
    <property type="entry name" value="Winged helix' DNA-binding domain"/>
    <property type="match status" value="2"/>
</dbReference>
<dbReference type="InterPro" id="IPR014001">
    <property type="entry name" value="Helicase_ATP-bd"/>
</dbReference>
<feature type="compositionally biased region" description="Low complexity" evidence="7">
    <location>
        <begin position="25"/>
        <end position="35"/>
    </location>
</feature>
<dbReference type="GO" id="GO:0180022">
    <property type="term" value="C:RQC-trigger complex"/>
    <property type="evidence" value="ECO:0007669"/>
    <property type="project" value="UniProtKB-ARBA"/>
</dbReference>
<feature type="compositionally biased region" description="Low complexity" evidence="7">
    <location>
        <begin position="343"/>
        <end position="352"/>
    </location>
</feature>
<feature type="domain" description="Helicase ATP-binding" evidence="8">
    <location>
        <begin position="1619"/>
        <end position="1793"/>
    </location>
</feature>
<dbReference type="Gene3D" id="2.60.40.150">
    <property type="entry name" value="C2 domain"/>
    <property type="match status" value="2"/>
</dbReference>
<evidence type="ECO:0000259" key="9">
    <source>
        <dbReference type="PROSITE" id="PS51194"/>
    </source>
</evidence>
<dbReference type="Gene3D" id="1.10.150.20">
    <property type="entry name" value="5' to 3' exonuclease, C-terminal subdomain"/>
    <property type="match status" value="1"/>
</dbReference>
<dbReference type="FunFam" id="1.10.10.10:FF:000024">
    <property type="entry name" value="U5 small nuclear ribonucleoprotein helicase"/>
    <property type="match status" value="1"/>
</dbReference>
<dbReference type="Proteomes" id="UP001430356">
    <property type="component" value="Unassembled WGS sequence"/>
</dbReference>
<dbReference type="PROSITE" id="PS51194">
    <property type="entry name" value="HELICASE_CTER"/>
    <property type="match status" value="2"/>
</dbReference>
<dbReference type="FunFam" id="1.10.10.10:FF:000012">
    <property type="entry name" value="U5 small nuclear ribonucleoprotein helicase"/>
    <property type="match status" value="1"/>
</dbReference>
<dbReference type="SMART" id="SM00490">
    <property type="entry name" value="HELICc"/>
    <property type="match status" value="2"/>
</dbReference>
<name>A0AAW0EXB9_9TRYP</name>
<evidence type="ECO:0000256" key="4">
    <source>
        <dbReference type="ARBA" id="ARBA00022806"/>
    </source>
</evidence>
<dbReference type="Gene3D" id="1.10.3380.10">
    <property type="entry name" value="Sec63 N-terminal domain-like domain"/>
    <property type="match status" value="2"/>
</dbReference>
<evidence type="ECO:0000256" key="5">
    <source>
        <dbReference type="ARBA" id="ARBA00022840"/>
    </source>
</evidence>
<dbReference type="InterPro" id="IPR004179">
    <property type="entry name" value="Sec63-dom"/>
</dbReference>
<dbReference type="InterPro" id="IPR036390">
    <property type="entry name" value="WH_DNA-bd_sf"/>
</dbReference>
<accession>A0AAW0EXB9</accession>
<dbReference type="SUPFAM" id="SSF158702">
    <property type="entry name" value="Sec63 N-terminal domain-like"/>
    <property type="match status" value="2"/>
</dbReference>
<feature type="domain" description="Helicase C-terminal" evidence="9">
    <location>
        <begin position="970"/>
        <end position="1171"/>
    </location>
</feature>
<dbReference type="InterPro" id="IPR003593">
    <property type="entry name" value="AAA+_ATPase"/>
</dbReference>
<dbReference type="PROSITE" id="PS51192">
    <property type="entry name" value="HELICASE_ATP_BIND_1"/>
    <property type="match status" value="2"/>
</dbReference>
<dbReference type="SUPFAM" id="SSF52540">
    <property type="entry name" value="P-loop containing nucleoside triphosphate hydrolases"/>
    <property type="match status" value="4"/>
</dbReference>
<dbReference type="InterPro" id="IPR036388">
    <property type="entry name" value="WH-like_DNA-bd_sf"/>
</dbReference>
<dbReference type="GO" id="GO:0005524">
    <property type="term" value="F:ATP binding"/>
    <property type="evidence" value="ECO:0007669"/>
    <property type="project" value="UniProtKB-KW"/>
</dbReference>
<dbReference type="SMART" id="SM00382">
    <property type="entry name" value="AAA"/>
    <property type="match status" value="2"/>
</dbReference>
<dbReference type="FunFam" id="1.10.3380.10:FF:000002">
    <property type="entry name" value="Activating signal cointegrator 1 complex subunit 3"/>
    <property type="match status" value="1"/>
</dbReference>
<dbReference type="InterPro" id="IPR014756">
    <property type="entry name" value="Ig_E-set"/>
</dbReference>
<evidence type="ECO:0000256" key="3">
    <source>
        <dbReference type="ARBA" id="ARBA00022801"/>
    </source>
</evidence>
<feature type="compositionally biased region" description="Polar residues" evidence="7">
    <location>
        <begin position="320"/>
        <end position="342"/>
    </location>
</feature>
<dbReference type="EMBL" id="JAECZO010000164">
    <property type="protein sequence ID" value="KAK7198643.1"/>
    <property type="molecule type" value="Genomic_DNA"/>
</dbReference>
<dbReference type="FunFam" id="3.40.50.300:FF:000231">
    <property type="entry name" value="Activating signal cointegrator 1 complex subunit 3"/>
    <property type="match status" value="1"/>
</dbReference>
<dbReference type="GO" id="GO:0003676">
    <property type="term" value="F:nucleic acid binding"/>
    <property type="evidence" value="ECO:0007669"/>
    <property type="project" value="InterPro"/>
</dbReference>
<dbReference type="InterPro" id="IPR057842">
    <property type="entry name" value="WH_MER3"/>
</dbReference>
<feature type="compositionally biased region" description="Low complexity" evidence="7">
    <location>
        <begin position="406"/>
        <end position="415"/>
    </location>
</feature>
<feature type="region of interest" description="Disordered" evidence="7">
    <location>
        <begin position="1"/>
        <end position="424"/>
    </location>
</feature>
<comment type="similarity">
    <text evidence="1">Belongs to the helicase family. SKI2 subfamily.</text>
</comment>
<feature type="compositionally biased region" description="Low complexity" evidence="7">
    <location>
        <begin position="53"/>
        <end position="65"/>
    </location>
</feature>
<reference evidence="10 11" key="1">
    <citation type="journal article" date="2021" name="MBio">
        <title>A New Model Trypanosomatid, Novymonas esmeraldas: Genomic Perception of Its 'Candidatus Pandoraea novymonadis' Endosymbiont.</title>
        <authorList>
            <person name="Zakharova A."/>
            <person name="Saura A."/>
            <person name="Butenko A."/>
            <person name="Podesvova L."/>
            <person name="Warmusova S."/>
            <person name="Kostygov A.Y."/>
            <person name="Nenarokova A."/>
            <person name="Lukes J."/>
            <person name="Opperdoes F.R."/>
            <person name="Yurchenko V."/>
        </authorList>
    </citation>
    <scope>NUCLEOTIDE SEQUENCE [LARGE SCALE GENOMIC DNA]</scope>
    <source>
        <strain evidence="10 11">E262AT.01</strain>
    </source>
</reference>
<dbReference type="GO" id="GO:0004386">
    <property type="term" value="F:helicase activity"/>
    <property type="evidence" value="ECO:0007669"/>
    <property type="project" value="UniProtKB-KW"/>
</dbReference>
<comment type="caution">
    <text evidence="10">The sequence shown here is derived from an EMBL/GenBank/DDBJ whole genome shotgun (WGS) entry which is preliminary data.</text>
</comment>
<keyword evidence="5" id="KW-0067">ATP-binding</keyword>
<dbReference type="Pfam" id="PF02889">
    <property type="entry name" value="Sec63"/>
    <property type="match status" value="2"/>
</dbReference>
<dbReference type="FunFam" id="3.40.50.300:FF:003287">
    <property type="entry name" value="U5 small nuclear ribonucleoprotein 200 kDa helicase"/>
    <property type="match status" value="1"/>
</dbReference>
<dbReference type="FunFam" id="2.60.40.150:FF:000113">
    <property type="entry name" value="activating signal cointegrator 1 complex subunit 3"/>
    <property type="match status" value="1"/>
</dbReference>
<evidence type="ECO:0000256" key="2">
    <source>
        <dbReference type="ARBA" id="ARBA00022741"/>
    </source>
</evidence>
<dbReference type="InterPro" id="IPR011545">
    <property type="entry name" value="DEAD/DEAH_box_helicase_dom"/>
</dbReference>
<evidence type="ECO:0000259" key="8">
    <source>
        <dbReference type="PROSITE" id="PS51192"/>
    </source>
</evidence>
<feature type="domain" description="Helicase C-terminal" evidence="9">
    <location>
        <begin position="1824"/>
        <end position="2035"/>
    </location>
</feature>
<evidence type="ECO:0000256" key="7">
    <source>
        <dbReference type="SAM" id="MobiDB-lite"/>
    </source>
</evidence>
<dbReference type="InterPro" id="IPR035892">
    <property type="entry name" value="C2_domain_sf"/>
</dbReference>
<keyword evidence="3" id="KW-0378">Hydrolase</keyword>
<dbReference type="SMART" id="SM00487">
    <property type="entry name" value="DEXDc"/>
    <property type="match status" value="2"/>
</dbReference>
<evidence type="ECO:0000256" key="1">
    <source>
        <dbReference type="ARBA" id="ARBA00010140"/>
    </source>
</evidence>
<feature type="compositionally biased region" description="Gly residues" evidence="7">
    <location>
        <begin position="152"/>
        <end position="161"/>
    </location>
</feature>
<evidence type="ECO:0000256" key="6">
    <source>
        <dbReference type="ARBA" id="ARBA00034541"/>
    </source>
</evidence>
<protein>
    <recommendedName>
        <fullName evidence="6">U5 small nuclear ribonucleoprotein 200 kDa helicase</fullName>
    </recommendedName>
</protein>
<dbReference type="Pfam" id="PF23445">
    <property type="entry name" value="WHD_SNRNP200"/>
    <property type="match status" value="2"/>
</dbReference>
<dbReference type="PANTHER" id="PTHR47961">
    <property type="entry name" value="DNA POLYMERASE THETA, PUTATIVE (AFU_ORTHOLOGUE AFUA_1G05260)-RELATED"/>
    <property type="match status" value="1"/>
</dbReference>
<dbReference type="Gene3D" id="3.40.50.300">
    <property type="entry name" value="P-loop containing nucleotide triphosphate hydrolases"/>
    <property type="match status" value="4"/>
</dbReference>
<dbReference type="InterPro" id="IPR001650">
    <property type="entry name" value="Helicase_C-like"/>
</dbReference>
<feature type="domain" description="Helicase ATP-binding" evidence="8">
    <location>
        <begin position="750"/>
        <end position="932"/>
    </location>
</feature>
<keyword evidence="4 10" id="KW-0347">Helicase</keyword>
<keyword evidence="11" id="KW-1185">Reference proteome</keyword>
<dbReference type="InterPro" id="IPR050474">
    <property type="entry name" value="Hel308_SKI2-like"/>
</dbReference>
<evidence type="ECO:0000313" key="10">
    <source>
        <dbReference type="EMBL" id="KAK7198643.1"/>
    </source>
</evidence>
<dbReference type="Pfam" id="PF00270">
    <property type="entry name" value="DEAD"/>
    <property type="match status" value="2"/>
</dbReference>
<gene>
    <name evidence="10" type="ORF">NESM_000827900</name>
</gene>
<dbReference type="FunFam" id="3.40.50.300:FF:000062">
    <property type="entry name" value="U5 small nuclear ribonucleoprotein helicase"/>
    <property type="match status" value="1"/>
</dbReference>
<sequence>MQSSDPPGGLPGGGGRGPWKPYYGSESNSSGQPSSHDVPRRRGPSGKVSAAPSNSGGNQSGQSGNHRGAEDHFGSGGDRQGNAGPQRGNAGGRYGNAGGQYDNAGPQRGNSGGQYDNAGPQRGNAGGRYGDDGGRYGNAGGQYDNAGPQRGNAGGQYGNAGGQYDNAGPQRGNAGGRYGDDGGRYGNAGGQYDNAGPQRGNAGGQYCNAGGQYDNAGPQRGNAGGQYCNAGGQYDNAGPQRGNAGGQYCNAGGQYDNAGPQRGNAGGQYCNAGGQYDNAGPQRGNAGGQYCNAGGQYDNAGPQRGNAGGQYDNAGPQRGNAGNQYGSQYGKTEGRSTTSNQYGGPASQAPSGGAEGREIGAGRAGPSSPPAEARTADRKAPDVQAPNAGSFYGNEKGTANSRSQQGNRGRANASAGGDGAAGGVGTSAAVDASLKRLTVLLSRKHFNPKQQTGISQQQSAFAQSSLAEDIFTDGVQTSSFVAECMPAQRPVALLTHSGEPLSPRGDRVGGTGRSAYQEQRKISLDMLLSSVDDIVSQVYVNFDEDLTKVLLNALDRVTACDTLDQRERTKVRVIDELLEVLGDKHYDLLQCIMYRPREVFLRLLEEFCTLEDAEDVEVSQPSGGPKGLTVRFVKNAAQRTQAQEAAANDAGKITDQRWLAHMNKRYRMLMQESELDELFKRDFSVTGSIMPAGASVVKKPGHVRIHIPPPRQEILPESKRICVATSLPEWTHPAFLSITHLNTIQTSIFETAFHTSQNMLVCAPTGAGKTVCALLVMLRCISEHFEGGVLDRDFKIIFVAPMKALAQEMVENFSRRLAPFMLKVRELTGDMQLTKRELAETQVIVTTPEKWDVITRKQSNEELVSQVRLIIMDEIHLLNEERGPVLEALVARTLRYGELNPEQRIRLVGLSATLPNYKDVANFLQADLREGLKVFGPEYRPVPLEQTFIGVQSASGSQRRNKELELDRLAYEEVVRNVREGHQVMVFVHSRKQTIGLSKFFIEEARRREEEHLFHYKGVMPSAVEKKGHTLQGRDLSTLFVAGFGAHHAGLVRYDRTSTEGFFRDGYLRVLCCTSTLAWGVNLPAHTVVIRGTQMYDPKRGGLVSISVLDVMQIFGRAGRPQFDTSGHGVIISDDKEVSHFLRLIAHALPIESQMQGKLCDHLNAEVNAGTISSVTEASSWLEYTYMWQRIRVNPLTYGLKVNNVRKDPELKTVRYEMINASFTDLAIAGMVRYNPETGSVESTDLGRLASHYYITYESISIFNEKMRRPDDTWIDALDTGAAMNVAASAKEFSQLKVRQEELDELQDLHEVLPKQVREYRVSGESTDETSTQWKVTTLMKAYISRLSVETHSLSSDMVYVLQNMPRICRALFEIELERGHPLTTYTYLTLCKCMEHRCWDFEHPLTQFANWSHRVNITDAVWTNLNKRNPSMQLLQEMSAKEVGQMVHNVRAGRDIADLVSRFPSVSIDIDVQPITRSILRVKVTIEADFVWSRELSGNSELFWLLVEDQDNHFIFHHESVMLTRKEVESGVPHVVNLAVPIVPQYDMYSVRLYSDRWMGCKEDYTFSIGHLHLPEDSQMTTKLLPLSPLRLHVIPEEYHVLYGKYRQFNAVQTQIFHTMFHTDQNVFLGAPTGSGKTIAAEMAILRVFEQHPGKKVVYIAPLKALVKERMRDWKARMRLVGRSVVELSGDATPDIGALAKADILCTTPEKWDGISRNWQVRSYVTAVKLVVFDEVHMLGTDRGPILEVIVSRMRYIGWNLKAPIRLVGLSTAVSNPGDLSSWLGVEKKWAVFNFDPSVRPVPMTVHIAGYHGKNYCPRMATMNKPTYNAICEKSPTQPVIVFVSSRRQTRLTAMALIGFLLMEGNTAKWVHMDVDQVQKYTSKLDDPYVKHCLQFGVGIHHAGLLEGDRTIVEEAFLSNRIQVLVATSTLAWGVNFPAHMVVVKGTEYYDAKTSSYVDFPITDVLQMIGRAGRPQFDTEGVAQVLCHEPKKGFYRKFLYDPFPVESALHKRLHVHINAEIVSGTINTRQDAVNYLTWTYLFRRIARNPSYYGLEDGSPKAVTIFLSTLVNGVLADLERCGCIEPQDEMDEDADPDAIQYTVLGKLCSYYYISHITVDLFNRGIEPDHSCGELLRLLCDAEEFNELPVRHNEDKLNMELARQLPLPIRDAEADSPHAKAFLLFQALFERAPMPITDYITDQKSAMDNAVRVIQAMVDVAANNGHLYAALRCMTLMQCMVQATWWDDNSLLQIPNVVKAMLPVIERECDGVRDAADLVNRPLSVLQRFQKVLEMPTFALRERDVNESMEAVRGLPLIQVDITVQQQPQQPQQSSAAADWEADEEEAAAMYDLTVHLQRLSFGQKSVIAPRFSKAKDEQYWVVVGHEPTGELVALKRVNRLRQSCATTLRVEWDEDWVQYSADGTVELNVYLVCDSYIGMDQQYSFTLPRPR</sequence>
<organism evidence="10 11">
    <name type="scientific">Novymonas esmeraldas</name>
    <dbReference type="NCBI Taxonomy" id="1808958"/>
    <lineage>
        <taxon>Eukaryota</taxon>
        <taxon>Discoba</taxon>
        <taxon>Euglenozoa</taxon>
        <taxon>Kinetoplastea</taxon>
        <taxon>Metakinetoplastina</taxon>
        <taxon>Trypanosomatida</taxon>
        <taxon>Trypanosomatidae</taxon>
        <taxon>Novymonas</taxon>
    </lineage>
</organism>
<dbReference type="GO" id="GO:0016787">
    <property type="term" value="F:hydrolase activity"/>
    <property type="evidence" value="ECO:0007669"/>
    <property type="project" value="UniProtKB-KW"/>
</dbReference>
<dbReference type="FunFam" id="1.10.3380.10:FF:000022">
    <property type="entry name" value="Putative RNA helicase"/>
    <property type="match status" value="1"/>
</dbReference>
<feature type="compositionally biased region" description="Gly residues" evidence="7">
    <location>
        <begin position="89"/>
        <end position="98"/>
    </location>
</feature>